<sequence>MLSRKESRDISMIQPLVEEEDEEDDEMDTLEQLEPLTQSTMMTVVELEHMSPMRPRQHLIRRSSSAVERVTMPSTKEEVEDGGDKSLRPRFLQERSATIVHITPQVAEPVRAPRSKASAFLLDVLAKSRGTTAVEVGRLPLEPIRSGVTNKVHYVPQHEGERGIPLRKTGKNRRLGRKVSIGTSSDLMGSGKPERTRERRVSASQEHMTAIVRALQASKQQMQAQLDILHSLLRFINSSARDEHGQRPVLKEMVDVGIIPELASTMREFRFNTSLQVCVMTILSALVEESPLYAYMMSEFNLEKLLQKTVTVHATQDRVVMLASNLVRAIEDSKHTVNIPAYLAEKAAKASQQSSTYTDTVVAAITAKPRQSFSSPSPTAKSARSLALISNASSSEKRGLEMENINFKQSAGRQRQAFSLDLAPPALNANYRLLTSQKLKKAEDLQLPADSKKILTFSGNHQDRRDRPLTSSTRKPLPLDLTSRSLATAIYSGGSIFVEPSPLSKRLSFRGSFSAGGVRRKLSIPKNIQRAHTERLPPTQISNNWSPAQTFEESAVSSRIKSMDVETSLAKDKPIVTDTKESDEYAEGEISVKNQEKEESNEKEESGKEEEDESYEDDFDTTGDDADEVKSMPSRQGSSQLGSDGELIDMLTEINAATTIQCHVRGLLVRREYANKNEPSKNAEPGLGKKASRVASGGKSGRRGSKTKGINGKRASFSARHLQNHSTRKLESLRTETGIRSATRTRPATAVSPRPFTSHQQILNSKQGSVNDGIGVRQRAANLNDLQRGSNRLSHQGPSMSKQVFSSTRSLNEVEPEHKTGESDVANEPPDPESLKQIQTLYAEGLQHHKENHLGLAIDCYEKALALPGGQSFASLHVNIGSALMAQTKFSEALESFKQAKRIQPNNVKAIYNYSVALLHLDRPQEAQHLVRFTLSCRTVSKLTILCSYAQLRRILELDPTHEKATIALSHLRTHVGR</sequence>
<dbReference type="PROSITE" id="PS50005">
    <property type="entry name" value="TPR"/>
    <property type="match status" value="1"/>
</dbReference>
<dbReference type="STRING" id="4790.A0A0W8CMQ5"/>
<dbReference type="PROSITE" id="PS50096">
    <property type="entry name" value="IQ"/>
    <property type="match status" value="1"/>
</dbReference>
<dbReference type="SMART" id="SM00015">
    <property type="entry name" value="IQ"/>
    <property type="match status" value="1"/>
</dbReference>
<dbReference type="EMBL" id="LNFO01002549">
    <property type="protein sequence ID" value="KUF85370.1"/>
    <property type="molecule type" value="Genomic_DNA"/>
</dbReference>
<dbReference type="Pfam" id="PF13181">
    <property type="entry name" value="TPR_8"/>
    <property type="match status" value="1"/>
</dbReference>
<dbReference type="Gene3D" id="1.25.40.10">
    <property type="entry name" value="Tetratricopeptide repeat domain"/>
    <property type="match status" value="1"/>
</dbReference>
<dbReference type="Proteomes" id="UP000052943">
    <property type="component" value="Unassembled WGS sequence"/>
</dbReference>
<feature type="compositionally biased region" description="Basic and acidic residues" evidence="2">
    <location>
        <begin position="561"/>
        <end position="583"/>
    </location>
</feature>
<dbReference type="Pfam" id="PF00612">
    <property type="entry name" value="IQ"/>
    <property type="match status" value="1"/>
</dbReference>
<proteinExistence type="predicted"/>
<gene>
    <name evidence="3" type="ORF">AM587_10004358</name>
</gene>
<feature type="compositionally biased region" description="Acidic residues" evidence="2">
    <location>
        <begin position="607"/>
        <end position="627"/>
    </location>
</feature>
<dbReference type="SMART" id="SM00028">
    <property type="entry name" value="TPR"/>
    <property type="match status" value="2"/>
</dbReference>
<feature type="compositionally biased region" description="Polar residues" evidence="2">
    <location>
        <begin position="633"/>
        <end position="642"/>
    </location>
</feature>
<keyword evidence="1" id="KW-0802">TPR repeat</keyword>
<feature type="compositionally biased region" description="Polar residues" evidence="2">
    <location>
        <begin position="789"/>
        <end position="811"/>
    </location>
</feature>
<evidence type="ECO:0000313" key="3">
    <source>
        <dbReference type="EMBL" id="KUF85370.1"/>
    </source>
</evidence>
<feature type="region of interest" description="Disordered" evidence="2">
    <location>
        <begin position="53"/>
        <end position="84"/>
    </location>
</feature>
<feature type="region of interest" description="Disordered" evidence="2">
    <location>
        <begin position="1"/>
        <end position="25"/>
    </location>
</feature>
<feature type="compositionally biased region" description="Basic and acidic residues" evidence="2">
    <location>
        <begin position="594"/>
        <end position="606"/>
    </location>
</feature>
<evidence type="ECO:0000256" key="2">
    <source>
        <dbReference type="SAM" id="MobiDB-lite"/>
    </source>
</evidence>
<organism evidence="3 4">
    <name type="scientific">Phytophthora nicotianae</name>
    <name type="common">Potato buckeye rot agent</name>
    <name type="synonym">Phytophthora parasitica</name>
    <dbReference type="NCBI Taxonomy" id="4792"/>
    <lineage>
        <taxon>Eukaryota</taxon>
        <taxon>Sar</taxon>
        <taxon>Stramenopiles</taxon>
        <taxon>Oomycota</taxon>
        <taxon>Peronosporomycetes</taxon>
        <taxon>Peronosporales</taxon>
        <taxon>Peronosporaceae</taxon>
        <taxon>Phytophthora</taxon>
    </lineage>
</organism>
<feature type="compositionally biased region" description="Polar residues" evidence="2">
    <location>
        <begin position="539"/>
        <end position="560"/>
    </location>
</feature>
<dbReference type="OrthoDB" id="2017782at2759"/>
<comment type="caution">
    <text evidence="3">The sequence shown here is derived from an EMBL/GenBank/DDBJ whole genome shotgun (WGS) entry which is preliminary data.</text>
</comment>
<feature type="region of interest" description="Disordered" evidence="2">
    <location>
        <begin position="456"/>
        <end position="477"/>
    </location>
</feature>
<name>A0A0W8CMQ5_PHYNI</name>
<evidence type="ECO:0000256" key="1">
    <source>
        <dbReference type="PROSITE-ProRule" id="PRU00339"/>
    </source>
</evidence>
<feature type="region of interest" description="Disordered" evidence="2">
    <location>
        <begin position="524"/>
        <end position="644"/>
    </location>
</feature>
<dbReference type="AlphaFoldDB" id="A0A0W8CMQ5"/>
<accession>A0A0W8CMQ5</accession>
<feature type="region of interest" description="Disordered" evidence="2">
    <location>
        <begin position="789"/>
        <end position="833"/>
    </location>
</feature>
<dbReference type="InterPro" id="IPR019734">
    <property type="entry name" value="TPR_rpt"/>
</dbReference>
<dbReference type="InterPro" id="IPR011990">
    <property type="entry name" value="TPR-like_helical_dom_sf"/>
</dbReference>
<feature type="compositionally biased region" description="Polar residues" evidence="2">
    <location>
        <begin position="755"/>
        <end position="770"/>
    </location>
</feature>
<dbReference type="SUPFAM" id="SSF48452">
    <property type="entry name" value="TPR-like"/>
    <property type="match status" value="1"/>
</dbReference>
<reference evidence="3 4" key="1">
    <citation type="submission" date="2015-11" db="EMBL/GenBank/DDBJ databases">
        <title>Genomes and virulence difference between two physiological races of Phytophthora nicotianae.</title>
        <authorList>
            <person name="Liu H."/>
            <person name="Ma X."/>
            <person name="Yu H."/>
            <person name="Fang D."/>
            <person name="Li Y."/>
            <person name="Wang X."/>
            <person name="Wang W."/>
            <person name="Dong Y."/>
            <person name="Xiao B."/>
        </authorList>
    </citation>
    <scope>NUCLEOTIDE SEQUENCE [LARGE SCALE GENOMIC DNA]</scope>
    <source>
        <strain evidence="4">race 0</strain>
    </source>
</reference>
<dbReference type="InterPro" id="IPR000048">
    <property type="entry name" value="IQ_motif_EF-hand-BS"/>
</dbReference>
<feature type="region of interest" description="Disordered" evidence="2">
    <location>
        <begin position="677"/>
        <end position="773"/>
    </location>
</feature>
<protein>
    <submittedName>
        <fullName evidence="3">Uncharacterized protein</fullName>
    </submittedName>
</protein>
<feature type="repeat" description="TPR" evidence="1">
    <location>
        <begin position="874"/>
        <end position="907"/>
    </location>
</feature>
<evidence type="ECO:0000313" key="4">
    <source>
        <dbReference type="Proteomes" id="UP000052943"/>
    </source>
</evidence>